<dbReference type="PROSITE" id="PS00292">
    <property type="entry name" value="CYCLINS"/>
    <property type="match status" value="1"/>
</dbReference>
<keyword evidence="4" id="KW-0131">Cell cycle</keyword>
<evidence type="ECO:0000313" key="9">
    <source>
        <dbReference type="EMBL" id="GMH13829.1"/>
    </source>
</evidence>
<sequence length="362" mass="41129">MGTSQQKQDFPFAIDDGLYCEEEHWEEGVREGCFFEENFCTNDDSVSDDESNLPLQLTDRDLYWEDHELSTLLSKEEENPLKENVVTNFSLSAVRSEAVVWMLRVHAYYSFSALTAILSVNYLDRFLFSFEFQREKPWLTQLAAVACLSLAAKVEETYVPLLLDFQVEETEYVFEARTIQRMEILVLSTLEWKMSPVTPHSFLDYITRRLGLKDHLCWEFLWRCERVLLSTISDFRFMRYLPSVIASATMLHVVNNLEPCIGNEFQNQLSGILGTDKDKVEGCFQLILELASGGKILLSNKRKSVSLPGSPNGVVDVSFSSDITNDSWSVASSVSSSPEPQSKKIRAGDGHLVSSLIHPQTS</sequence>
<evidence type="ECO:0000256" key="2">
    <source>
        <dbReference type="ARBA" id="ARBA00022618"/>
    </source>
</evidence>
<evidence type="ECO:0000259" key="7">
    <source>
        <dbReference type="SMART" id="SM00385"/>
    </source>
</evidence>
<dbReference type="InterPro" id="IPR036915">
    <property type="entry name" value="Cyclin-like_sf"/>
</dbReference>
<evidence type="ECO:0000256" key="1">
    <source>
        <dbReference type="ARBA" id="ARBA00009065"/>
    </source>
</evidence>
<dbReference type="Gene3D" id="1.10.472.10">
    <property type="entry name" value="Cyclin-like"/>
    <property type="match status" value="2"/>
</dbReference>
<dbReference type="InterPro" id="IPR048258">
    <property type="entry name" value="Cyclins_cyclin-box"/>
</dbReference>
<dbReference type="InterPro" id="IPR006671">
    <property type="entry name" value="Cyclin_N"/>
</dbReference>
<dbReference type="CDD" id="cd20543">
    <property type="entry name" value="CYCLIN_AtCycD-like_rpt1"/>
    <property type="match status" value="1"/>
</dbReference>
<comment type="caution">
    <text evidence="9">The sequence shown here is derived from an EMBL/GenBank/DDBJ whole genome shotgun (WGS) entry which is preliminary data.</text>
</comment>
<protein>
    <recommendedName>
        <fullName evidence="11">B-like cyclin</fullName>
    </recommendedName>
</protein>
<dbReference type="GO" id="GO:0010444">
    <property type="term" value="P:guard mother cell differentiation"/>
    <property type="evidence" value="ECO:0007669"/>
    <property type="project" value="UniProtKB-ARBA"/>
</dbReference>
<dbReference type="SUPFAM" id="SSF47954">
    <property type="entry name" value="Cyclin-like"/>
    <property type="match status" value="2"/>
</dbReference>
<dbReference type="EMBL" id="BSYO01000013">
    <property type="protein sequence ID" value="GMH13829.1"/>
    <property type="molecule type" value="Genomic_DNA"/>
</dbReference>
<dbReference type="SMART" id="SM00385">
    <property type="entry name" value="CYCLIN"/>
    <property type="match status" value="1"/>
</dbReference>
<dbReference type="FunFam" id="1.10.472.10:FF:000060">
    <property type="entry name" value="D6-type cyclin"/>
    <property type="match status" value="1"/>
</dbReference>
<dbReference type="InterPro" id="IPR004367">
    <property type="entry name" value="Cyclin_C-dom"/>
</dbReference>
<evidence type="ECO:0000256" key="5">
    <source>
        <dbReference type="RuleBase" id="RU000383"/>
    </source>
</evidence>
<gene>
    <name evidence="9" type="ORF">Nepgr_015670</name>
</gene>
<accession>A0AAD3XRB4</accession>
<name>A0AAD3XRB4_NEPGR</name>
<dbReference type="AlphaFoldDB" id="A0AAD3XRB4"/>
<evidence type="ECO:0000313" key="10">
    <source>
        <dbReference type="Proteomes" id="UP001279734"/>
    </source>
</evidence>
<dbReference type="Proteomes" id="UP001279734">
    <property type="component" value="Unassembled WGS sequence"/>
</dbReference>
<evidence type="ECO:0000256" key="4">
    <source>
        <dbReference type="ARBA" id="ARBA00023306"/>
    </source>
</evidence>
<proteinExistence type="inferred from homology"/>
<dbReference type="FunFam" id="1.10.472.10:FF:000070">
    <property type="entry name" value="CYCLIN D32"/>
    <property type="match status" value="1"/>
</dbReference>
<keyword evidence="10" id="KW-1185">Reference proteome</keyword>
<feature type="region of interest" description="Disordered" evidence="6">
    <location>
        <begin position="330"/>
        <end position="362"/>
    </location>
</feature>
<dbReference type="InterPro" id="IPR013763">
    <property type="entry name" value="Cyclin-like_dom"/>
</dbReference>
<evidence type="ECO:0000256" key="6">
    <source>
        <dbReference type="SAM" id="MobiDB-lite"/>
    </source>
</evidence>
<dbReference type="Pfam" id="PF00134">
    <property type="entry name" value="Cyclin_N"/>
    <property type="match status" value="1"/>
</dbReference>
<keyword evidence="3 5" id="KW-0195">Cyclin</keyword>
<dbReference type="SMART" id="SM01332">
    <property type="entry name" value="Cyclin_C"/>
    <property type="match status" value="1"/>
</dbReference>
<feature type="domain" description="Cyclin-like" evidence="7">
    <location>
        <begin position="100"/>
        <end position="188"/>
    </location>
</feature>
<evidence type="ECO:0000259" key="8">
    <source>
        <dbReference type="SMART" id="SM01332"/>
    </source>
</evidence>
<reference evidence="9" key="1">
    <citation type="submission" date="2023-05" db="EMBL/GenBank/DDBJ databases">
        <title>Nepenthes gracilis genome sequencing.</title>
        <authorList>
            <person name="Fukushima K."/>
        </authorList>
    </citation>
    <scope>NUCLEOTIDE SEQUENCE</scope>
    <source>
        <strain evidence="9">SING2019-196</strain>
    </source>
</reference>
<evidence type="ECO:0008006" key="11">
    <source>
        <dbReference type="Google" id="ProtNLM"/>
    </source>
</evidence>
<dbReference type="Pfam" id="PF02984">
    <property type="entry name" value="Cyclin_C"/>
    <property type="match status" value="1"/>
</dbReference>
<evidence type="ECO:0000256" key="3">
    <source>
        <dbReference type="ARBA" id="ARBA00023127"/>
    </source>
</evidence>
<dbReference type="GO" id="GO:0048316">
    <property type="term" value="P:seed development"/>
    <property type="evidence" value="ECO:0007669"/>
    <property type="project" value="UniProtKB-ARBA"/>
</dbReference>
<feature type="domain" description="Cyclin C-terminal" evidence="8">
    <location>
        <begin position="197"/>
        <end position="323"/>
    </location>
</feature>
<organism evidence="9 10">
    <name type="scientific">Nepenthes gracilis</name>
    <name type="common">Slender pitcher plant</name>
    <dbReference type="NCBI Taxonomy" id="150966"/>
    <lineage>
        <taxon>Eukaryota</taxon>
        <taxon>Viridiplantae</taxon>
        <taxon>Streptophyta</taxon>
        <taxon>Embryophyta</taxon>
        <taxon>Tracheophyta</taxon>
        <taxon>Spermatophyta</taxon>
        <taxon>Magnoliopsida</taxon>
        <taxon>eudicotyledons</taxon>
        <taxon>Gunneridae</taxon>
        <taxon>Pentapetalae</taxon>
        <taxon>Caryophyllales</taxon>
        <taxon>Nepenthaceae</taxon>
        <taxon>Nepenthes</taxon>
    </lineage>
</organism>
<keyword evidence="2" id="KW-0132">Cell division</keyword>
<dbReference type="GO" id="GO:0051301">
    <property type="term" value="P:cell division"/>
    <property type="evidence" value="ECO:0007669"/>
    <property type="project" value="UniProtKB-KW"/>
</dbReference>
<dbReference type="PANTHER" id="PTHR10177">
    <property type="entry name" value="CYCLINS"/>
    <property type="match status" value="1"/>
</dbReference>
<dbReference type="InterPro" id="IPR039361">
    <property type="entry name" value="Cyclin"/>
</dbReference>
<comment type="similarity">
    <text evidence="1">Belongs to the cyclin family. Cyclin D subfamily.</text>
</comment>
<dbReference type="CDD" id="cd20544">
    <property type="entry name" value="CYCLIN_AtCycD-like_rpt2"/>
    <property type="match status" value="1"/>
</dbReference>